<protein>
    <submittedName>
        <fullName evidence="1">Uncharacterized protein</fullName>
    </submittedName>
</protein>
<organism evidence="1 2">
    <name type="scientific">Prevotella disiens JCM 6334 = ATCC 29426</name>
    <dbReference type="NCBI Taxonomy" id="1235811"/>
    <lineage>
        <taxon>Bacteria</taxon>
        <taxon>Pseudomonadati</taxon>
        <taxon>Bacteroidota</taxon>
        <taxon>Bacteroidia</taxon>
        <taxon>Bacteroidales</taxon>
        <taxon>Prevotellaceae</taxon>
        <taxon>Prevotella</taxon>
    </lineage>
</organism>
<dbReference type="Proteomes" id="UP000016660">
    <property type="component" value="Unassembled WGS sequence"/>
</dbReference>
<evidence type="ECO:0000313" key="1">
    <source>
        <dbReference type="EMBL" id="ERJ71001.1"/>
    </source>
</evidence>
<comment type="caution">
    <text evidence="1">The sequence shown here is derived from an EMBL/GenBank/DDBJ whole genome shotgun (WGS) entry which is preliminary data.</text>
</comment>
<gene>
    <name evidence="1" type="ORF">HMPREF0653_02628</name>
</gene>
<accession>A0ABN0NNQ4</accession>
<sequence>MGISAIMFVVLSNLSDLSDLSDFLNMKKIIGQLPNYLFNILKT</sequence>
<reference evidence="1 2" key="1">
    <citation type="submission" date="2013-06" db="EMBL/GenBank/DDBJ databases">
        <authorList>
            <person name="Weinstock G."/>
            <person name="Sodergren E."/>
            <person name="Lobos E.A."/>
            <person name="Fulton L."/>
            <person name="Fulton R."/>
            <person name="Courtney L."/>
            <person name="Fronick C."/>
            <person name="O'Laughlin M."/>
            <person name="Godfrey J."/>
            <person name="Wilson R.M."/>
            <person name="Miner T."/>
            <person name="Farmer C."/>
            <person name="Delehaunty K."/>
            <person name="Cordes M."/>
            <person name="Minx P."/>
            <person name="Tomlinson C."/>
            <person name="Chen J."/>
            <person name="Wollam A."/>
            <person name="Pepin K.H."/>
            <person name="Bhonagiri V."/>
            <person name="Zhang X."/>
            <person name="Warren W."/>
            <person name="Mitreva M."/>
            <person name="Mardis E.R."/>
            <person name="Wilson R.K."/>
        </authorList>
    </citation>
    <scope>NUCLEOTIDE SEQUENCE [LARGE SCALE GENOMIC DNA]</scope>
    <source>
        <strain evidence="1 2">ATCC 29426</strain>
    </source>
</reference>
<dbReference type="EMBL" id="AWUY01000298">
    <property type="protein sequence ID" value="ERJ71001.1"/>
    <property type="molecule type" value="Genomic_DNA"/>
</dbReference>
<evidence type="ECO:0000313" key="2">
    <source>
        <dbReference type="Proteomes" id="UP000016660"/>
    </source>
</evidence>
<name>A0ABN0NNQ4_9BACT</name>
<proteinExistence type="predicted"/>
<keyword evidence="2" id="KW-1185">Reference proteome</keyword>